<reference evidence="3 4" key="1">
    <citation type="submission" date="2019-02" db="EMBL/GenBank/DDBJ databases">
        <title>Deep-cultivation of Planctomycetes and their phenomic and genomic characterization uncovers novel biology.</title>
        <authorList>
            <person name="Wiegand S."/>
            <person name="Jogler M."/>
            <person name="Boedeker C."/>
            <person name="Pinto D."/>
            <person name="Vollmers J."/>
            <person name="Rivas-Marin E."/>
            <person name="Kohn T."/>
            <person name="Peeters S.H."/>
            <person name="Heuer A."/>
            <person name="Rast P."/>
            <person name="Oberbeckmann S."/>
            <person name="Bunk B."/>
            <person name="Jeske O."/>
            <person name="Meyerdierks A."/>
            <person name="Storesund J.E."/>
            <person name="Kallscheuer N."/>
            <person name="Luecker S."/>
            <person name="Lage O.M."/>
            <person name="Pohl T."/>
            <person name="Merkel B.J."/>
            <person name="Hornburger P."/>
            <person name="Mueller R.-W."/>
            <person name="Bruemmer F."/>
            <person name="Labrenz M."/>
            <person name="Spormann A.M."/>
            <person name="Op den Camp H."/>
            <person name="Overmann J."/>
            <person name="Amann R."/>
            <person name="Jetten M.S.M."/>
            <person name="Mascher T."/>
            <person name="Medema M.H."/>
            <person name="Devos D.P."/>
            <person name="Kaster A.-K."/>
            <person name="Ovreas L."/>
            <person name="Rohde M."/>
            <person name="Galperin M.Y."/>
            <person name="Jogler C."/>
        </authorList>
    </citation>
    <scope>NUCLEOTIDE SEQUENCE [LARGE SCALE GENOMIC DNA]</scope>
    <source>
        <strain evidence="3 4">HG66A1</strain>
    </source>
</reference>
<keyword evidence="4" id="KW-1185">Reference proteome</keyword>
<dbReference type="OrthoDB" id="9970460at2"/>
<sequence length="837" mass="94246" precursor="true">MRIATELVLKLICLLLLIASATNAEAGKPAAWLSERNIEAPFCYRAGGQRTWPLISGKLTADNQILLKAEQKGKLLAEGPQLEFEGYTISVSTDGRLHITSANTADKDSFQLTVILKQQEKIVQRQTLQVYPAPPDRPISYLSDQLDDLIRIFWDNETNQWKPVDKSAFDQYFRRLQAHGVSRLIVWLGAYPVIENPDNYRAADWELHAKQARAILNCEALNRVMYGRRGHRVAYQWHGFIMQFRLHPEWGNWYAQSAADHGISLTATFRPFEQGLMKYLVIPAFDEQGAFLWNFLPYATPTANFSPETTAFAHYRKLFEAAGNADKAEVVSLTFESVPESKPQELTKDDLKIFATDAPPIANDSFVLVRNAKGEFELQTYATIAERVTAQRRELKGWTLNVLKDGAIQIDGLQRPQGSRYLVIESGSPFSGKVQLPAELPITAHAKAGNRVSRFNAYWALEETSPENATTRIAGITPAGGYRTDFQTIENSFRIVGNGPAVRPLGQDQIIIDFGPDWLPEIMDLNQSATRAMFVKQLQTILLQPAFDEIMLNTRSHTHLAGTSGDGESGVQTTGHYRRKGKSFRRLTLDRAYAPVSAAQLDGLQPLLKSDDPKLVEKITTWPAGEWTETCQNPDTEYVWRYARNVTVSKGLRALLQDLENTFPKTRIRAVIPPRAAVEQQVTAALPGLKHPEAGHYDASYYRYLTSGLNQIPSITEGTALLDLHGLRVEPALLGFRLLPDSGPAKLQRETYLADQSDNHGSTFRGPKSFFYEAQESLRARDKTEATRRREEIIDDLLKQESIKEVILYEAADWIYYLPAYDPHRYLNSDKVTSAEK</sequence>
<proteinExistence type="predicted"/>
<feature type="signal peptide" evidence="2">
    <location>
        <begin position="1"/>
        <end position="26"/>
    </location>
</feature>
<evidence type="ECO:0000256" key="1">
    <source>
        <dbReference type="SAM" id="MobiDB-lite"/>
    </source>
</evidence>
<feature type="region of interest" description="Disordered" evidence="1">
    <location>
        <begin position="559"/>
        <end position="579"/>
    </location>
</feature>
<feature type="chain" id="PRO_5021730895" description="Glycoside hydrolase family 42 N-terminal domain-containing protein" evidence="2">
    <location>
        <begin position="27"/>
        <end position="837"/>
    </location>
</feature>
<dbReference type="RefSeq" id="WP_145182205.1">
    <property type="nucleotide sequence ID" value="NZ_CP036266.1"/>
</dbReference>
<evidence type="ECO:0000313" key="4">
    <source>
        <dbReference type="Proteomes" id="UP000320421"/>
    </source>
</evidence>
<dbReference type="AlphaFoldDB" id="A0A517PKV8"/>
<evidence type="ECO:0000313" key="3">
    <source>
        <dbReference type="EMBL" id="QDT20012.1"/>
    </source>
</evidence>
<protein>
    <recommendedName>
        <fullName evidence="5">Glycoside hydrolase family 42 N-terminal domain-containing protein</fullName>
    </recommendedName>
</protein>
<dbReference type="EMBL" id="CP036266">
    <property type="protein sequence ID" value="QDT20012.1"/>
    <property type="molecule type" value="Genomic_DNA"/>
</dbReference>
<evidence type="ECO:0008006" key="5">
    <source>
        <dbReference type="Google" id="ProtNLM"/>
    </source>
</evidence>
<organism evidence="3 4">
    <name type="scientific">Gimesia chilikensis</name>
    <dbReference type="NCBI Taxonomy" id="2605989"/>
    <lineage>
        <taxon>Bacteria</taxon>
        <taxon>Pseudomonadati</taxon>
        <taxon>Planctomycetota</taxon>
        <taxon>Planctomycetia</taxon>
        <taxon>Planctomycetales</taxon>
        <taxon>Planctomycetaceae</taxon>
        <taxon>Gimesia</taxon>
    </lineage>
</organism>
<accession>A0A517PKV8</accession>
<gene>
    <name evidence="3" type="ORF">HG66A1_17960</name>
</gene>
<name>A0A517PKV8_9PLAN</name>
<keyword evidence="2" id="KW-0732">Signal</keyword>
<dbReference type="Proteomes" id="UP000320421">
    <property type="component" value="Chromosome"/>
</dbReference>
<evidence type="ECO:0000256" key="2">
    <source>
        <dbReference type="SAM" id="SignalP"/>
    </source>
</evidence>